<feature type="transmembrane region" description="Helical" evidence="2">
    <location>
        <begin position="104"/>
        <end position="125"/>
    </location>
</feature>
<feature type="compositionally biased region" description="Basic and acidic residues" evidence="1">
    <location>
        <begin position="415"/>
        <end position="429"/>
    </location>
</feature>
<feature type="region of interest" description="Disordered" evidence="1">
    <location>
        <begin position="405"/>
        <end position="429"/>
    </location>
</feature>
<dbReference type="EMBL" id="PXVD01000020">
    <property type="protein sequence ID" value="MDJ1372113.1"/>
    <property type="molecule type" value="Genomic_DNA"/>
</dbReference>
<feature type="transmembrane region" description="Helical" evidence="2">
    <location>
        <begin position="78"/>
        <end position="98"/>
    </location>
</feature>
<organism evidence="3 4">
    <name type="scientific">Gulosibacter molinativorax</name>
    <dbReference type="NCBI Taxonomy" id="256821"/>
    <lineage>
        <taxon>Bacteria</taxon>
        <taxon>Bacillati</taxon>
        <taxon>Actinomycetota</taxon>
        <taxon>Actinomycetes</taxon>
        <taxon>Micrococcales</taxon>
        <taxon>Microbacteriaceae</taxon>
        <taxon>Gulosibacter</taxon>
    </lineage>
</organism>
<gene>
    <name evidence="3" type="ORF">C7K25_12155</name>
</gene>
<reference evidence="3" key="1">
    <citation type="submission" date="2018-03" db="EMBL/GenBank/DDBJ databases">
        <authorList>
            <person name="Nunes O.C."/>
            <person name="Lopes A.R."/>
            <person name="Froufe H."/>
            <person name="Munoz-Merida A."/>
            <person name="Barroso C."/>
            <person name="Egas C."/>
        </authorList>
    </citation>
    <scope>NUCLEOTIDE SEQUENCE</scope>
    <source>
        <strain evidence="3">ON4</strain>
    </source>
</reference>
<feature type="transmembrane region" description="Helical" evidence="2">
    <location>
        <begin position="209"/>
        <end position="235"/>
    </location>
</feature>
<name>A0ABT7CA89_9MICO</name>
<proteinExistence type="predicted"/>
<feature type="transmembrane region" description="Helical" evidence="2">
    <location>
        <begin position="45"/>
        <end position="66"/>
    </location>
</feature>
<keyword evidence="2" id="KW-1133">Transmembrane helix</keyword>
<comment type="caution">
    <text evidence="3">The sequence shown here is derived from an EMBL/GenBank/DDBJ whole genome shotgun (WGS) entry which is preliminary data.</text>
</comment>
<feature type="transmembrane region" description="Helical" evidence="2">
    <location>
        <begin position="294"/>
        <end position="316"/>
    </location>
</feature>
<feature type="transmembrane region" description="Helical" evidence="2">
    <location>
        <begin position="169"/>
        <end position="189"/>
    </location>
</feature>
<dbReference type="Pfam" id="PF07690">
    <property type="entry name" value="MFS_1"/>
    <property type="match status" value="1"/>
</dbReference>
<feature type="transmembrane region" description="Helical" evidence="2">
    <location>
        <begin position="357"/>
        <end position="378"/>
    </location>
</feature>
<feature type="transmembrane region" description="Helical" evidence="2">
    <location>
        <begin position="328"/>
        <end position="351"/>
    </location>
</feature>
<dbReference type="PANTHER" id="PTHR23542:SF1">
    <property type="entry name" value="MAJOR FACILITATOR SUPERFAMILY (MFS) PROFILE DOMAIN-CONTAINING PROTEIN"/>
    <property type="match status" value="1"/>
</dbReference>
<feature type="transmembrane region" description="Helical" evidence="2">
    <location>
        <begin position="241"/>
        <end position="263"/>
    </location>
</feature>
<feature type="transmembrane region" description="Helical" evidence="2">
    <location>
        <begin position="146"/>
        <end position="163"/>
    </location>
</feature>
<dbReference type="SUPFAM" id="SSF103473">
    <property type="entry name" value="MFS general substrate transporter"/>
    <property type="match status" value="1"/>
</dbReference>
<feature type="transmembrane region" description="Helical" evidence="2">
    <location>
        <begin position="21"/>
        <end position="39"/>
    </location>
</feature>
<dbReference type="Gene3D" id="1.20.1250.20">
    <property type="entry name" value="MFS general substrate transporter like domains"/>
    <property type="match status" value="1"/>
</dbReference>
<evidence type="ECO:0000256" key="2">
    <source>
        <dbReference type="SAM" id="Phobius"/>
    </source>
</evidence>
<dbReference type="RefSeq" id="WP_051267042.1">
    <property type="nucleotide sequence ID" value="NZ_CP028426.1"/>
</dbReference>
<reference evidence="3" key="2">
    <citation type="journal article" date="2022" name="Sci. Rep.">
        <title>In silico prediction of the enzymes involved in the degradation of the herbicide molinate by Gulosibacter molinativorax ON4T.</title>
        <authorList>
            <person name="Lopes A.R."/>
            <person name="Bunin E."/>
            <person name="Viana A.T."/>
            <person name="Froufe H."/>
            <person name="Munoz-Merida A."/>
            <person name="Pinho D."/>
            <person name="Figueiredo J."/>
            <person name="Barroso C."/>
            <person name="Vaz-Moreira I."/>
            <person name="Bellanger X."/>
            <person name="Egas C."/>
            <person name="Nunes O.C."/>
        </authorList>
    </citation>
    <scope>NUCLEOTIDE SEQUENCE</scope>
    <source>
        <strain evidence="3">ON4</strain>
    </source>
</reference>
<keyword evidence="4" id="KW-1185">Reference proteome</keyword>
<accession>A0ABT7CA89</accession>
<keyword evidence="2" id="KW-0472">Membrane</keyword>
<dbReference type="InterPro" id="IPR036259">
    <property type="entry name" value="MFS_trans_sf"/>
</dbReference>
<evidence type="ECO:0000313" key="4">
    <source>
        <dbReference type="Proteomes" id="UP001170379"/>
    </source>
</evidence>
<sequence length="429" mass="44512">MSQVFAVIRKPNVARLLFSQLLARFPAGMLAVGLLVHVQQTQGNYTSAGAVIAAYGIGQGISGPLGGRLMSRFGMRGVLIPTMLVCSLALIGIALLRMPLAPTAALAFVAGLTVPAIPPAVRTIYPKVAKGRDLQALFTFDATVQEIIWILGPLSIVAISAFWDTTAGILIAAIVLFIGSLWFVTAPEVGSTRIPPARRAMGTVLRNPVLLIMAIVSLLVIGSWGALDAAIVAQYGHDSPYTAFLLGFSALGSLLGGVFTSHLPMRKRSLSMRSIAAVIGAGSALLWVDNPWLLGVSVFIAGASCAPIIAVANAAVSASVRQSESAEAFGWLGTAQLVGSSIASALAGIAIDRLGATAGMSVGATFVVLATVVAIVTIRWQPDLRGASLEPRPDTVTIPVVRMGMSTDAQTSTDTEPRGDADCKTNSEE</sequence>
<evidence type="ECO:0000256" key="1">
    <source>
        <dbReference type="SAM" id="MobiDB-lite"/>
    </source>
</evidence>
<evidence type="ECO:0000313" key="3">
    <source>
        <dbReference type="EMBL" id="MDJ1372113.1"/>
    </source>
</evidence>
<keyword evidence="2" id="KW-0812">Transmembrane</keyword>
<dbReference type="Proteomes" id="UP001170379">
    <property type="component" value="Unassembled WGS sequence"/>
</dbReference>
<feature type="transmembrane region" description="Helical" evidence="2">
    <location>
        <begin position="270"/>
        <end position="288"/>
    </location>
</feature>
<protein>
    <submittedName>
        <fullName evidence="3">MFS transporter</fullName>
    </submittedName>
</protein>
<dbReference type="PANTHER" id="PTHR23542">
    <property type="match status" value="1"/>
</dbReference>
<dbReference type="InterPro" id="IPR011701">
    <property type="entry name" value="MFS"/>
</dbReference>